<dbReference type="Gene3D" id="3.30.559.30">
    <property type="entry name" value="Nonribosomal peptide synthetase, condensation domain"/>
    <property type="match status" value="1"/>
</dbReference>
<dbReference type="SMART" id="SM00823">
    <property type="entry name" value="PKS_PP"/>
    <property type="match status" value="1"/>
</dbReference>
<keyword evidence="2" id="KW-0597">Phosphoprotein</keyword>
<dbReference type="InterPro" id="IPR057326">
    <property type="entry name" value="KR_dom"/>
</dbReference>
<dbReference type="Gene3D" id="3.10.129.110">
    <property type="entry name" value="Polyketide synthase dehydratase"/>
    <property type="match status" value="1"/>
</dbReference>
<feature type="domain" description="Ketosynthase family 3 (KS3)" evidence="10">
    <location>
        <begin position="2"/>
        <end position="429"/>
    </location>
</feature>
<dbReference type="CDD" id="cd05195">
    <property type="entry name" value="enoyl_red"/>
    <property type="match status" value="1"/>
</dbReference>
<feature type="domain" description="PKS/mFAS DH" evidence="11">
    <location>
        <begin position="930"/>
        <end position="1245"/>
    </location>
</feature>
<dbReference type="GO" id="GO:0006633">
    <property type="term" value="P:fatty acid biosynthetic process"/>
    <property type="evidence" value="ECO:0007669"/>
    <property type="project" value="InterPro"/>
</dbReference>
<dbReference type="InterPro" id="IPR020841">
    <property type="entry name" value="PKS_Beta-ketoAc_synthase_dom"/>
</dbReference>
<dbReference type="Gene3D" id="3.40.50.720">
    <property type="entry name" value="NAD(P)-binding Rossmann-like Domain"/>
    <property type="match status" value="2"/>
</dbReference>
<keyword evidence="1" id="KW-0596">Phosphopantetheine</keyword>
<dbReference type="SMART" id="SM00822">
    <property type="entry name" value="PKS_KR"/>
    <property type="match status" value="1"/>
</dbReference>
<dbReference type="InterPro" id="IPR016036">
    <property type="entry name" value="Malonyl_transacylase_ACP-bd"/>
</dbReference>
<dbReference type="InterPro" id="IPR018201">
    <property type="entry name" value="Ketoacyl_synth_AS"/>
</dbReference>
<dbReference type="InterPro" id="IPR016039">
    <property type="entry name" value="Thiolase-like"/>
</dbReference>
<dbReference type="CDD" id="cd00833">
    <property type="entry name" value="PKS"/>
    <property type="match status" value="1"/>
</dbReference>
<dbReference type="Pfam" id="PF00109">
    <property type="entry name" value="ketoacyl-synt"/>
    <property type="match status" value="1"/>
</dbReference>
<dbReference type="Pfam" id="PF08659">
    <property type="entry name" value="KR"/>
    <property type="match status" value="1"/>
</dbReference>
<protein>
    <submittedName>
        <fullName evidence="12">Beta-ketoacyl synthase</fullName>
    </submittedName>
</protein>
<dbReference type="InterPro" id="IPR009081">
    <property type="entry name" value="PP-bd_ACP"/>
</dbReference>
<sequence>MEDGPVIIGSACRVAGASNPSKLWENIIGKKDLCRKIPQDRFNVEAFHHPNNNQKGTTNTKYGYFLEQPLEDFDAEFFGLSGKEAEAMDPQQRMLLEVTYEALENAGISMEAIRGSQTSVYCATYTTSNDYHSLLGKDLEYYPKYSITGTGNALLSNRVSYFYDLHGPSMTIDTACSSSLVAFHLAAQSLLNGEAEMSIVLGSQLHFAPNAYLTLADMGFLSSDGRCRAFDANGSGYARGDGICAVILKRSRDAFLSGNSIKAIVRATGVNHDGKTEGITLPSSEAQEKLIRDTYVLAGLNPDETQYFEAHGTGTQAGDPRETRAIGAVFGTDTRKEALHIGSVKGNIGHLEGAAGLAGIIKVILAMENATIPPQMNFTDPNPHILFDEWKLSVATHETPWILPSDGPRRASINSFGYGGTNAHAIIEQAVVPNFGNSANDKGESELERQIQRPYLIPLASHSPDAGTRFASDLLHYTSEKTNISIRDLAHSLSSRTSTQRYRCSMIGNSMEDITDQMVSIQAADAWRDATIENPLVRVGFVFTGQGAQAFDMGRQLLELSPLFKETLAKCDVVLQQLLDRPDWSIIAELQRSKTDSRLSQSLFAQPICTALQIALVDQLRDWGIVPEAVCGHSSGEIGAAYAAGILSLESAVVTAYYRGLHMGRGKAESSTAGSMLAVGISKNEAEARLKEDQGRISIAAVNSPSSVTLSGDSDAIEHLKEQLLRDKLFVRLLKVEQAFHSHHMVPLARKYEESLDQCEAFRSQKPNCRMFSSVTARKAGAGLVMNSSYWAENMVKPVRFFDALVGTVLDETDSQLLDILIEIGPHPVLKSPAEEVLRTLKVKIPYIGSLERDVPAFEALLKCAGQLWAAGYPVNLANVNQDYSIGETGTRHILNHRELKDVPRHAWNHKKHWSMTRLVKEYLGRPSRHSLLGALVPGSSHCEPSWRNYIRLEEIPWLRDHCIDGDAIFPAAGFCCMAIEALTRSKPGSSAISAIRLKDIVISAPLVLREDDDQGVEVYFQLRPVLESTRTVSDDWHDFTVFSYDRAGRETQHCRGVIAMELGRPEGLDTIEKIPSTDELNKRATMNVGAKEFYSRLDRINLHYGKAFALLTDDIACGPGYAVTSFDFDPTTYSTHERLERTILHPTLLDAMFHVIFGAIETILGRHLTDAFVSTGIGKLNLSGRLVEQAGSTNMRRYTVQAHSELQNQRTAVSKLFLLDQDTGDLIVEAIDNEVTALGTDKSTSSARSLFFRQRWEPSFSHLSADTLPPQYHSVGSLVRLFANQYPTSKILLRISEPEVVRAILEYLHHETGRPFFQTLQVLGYRNSNDGEFPGVQYVSEASGVYDLIVLDKTATSKPVTNIEATVTKTGAIITNDIGSVGEHFRCEASLSNCGWSVFRRARPSFDLPSVTVVLPTNTSSYTTDVISELRQFVSKGTFETTTLQRLGREELKTRFVIVLSSLDDCLCSDTWPGARRILTEERLNVVWVLRGATMAVKDSEHAQVLGLLRTTRNENNESRFISLDLDETTPTSLAAKRIAQALDPENSEEDFANRQGCLYIPRIEEDVHLNRKLPNGICKDPRAERFGDHSALSLRIGQVGLLETLHFAPDEPGDLPADHVEIQVKASALNFHDVAVALGIIQDHQMGSECAGYITRTGAHVDNHTLKVGDRVIACRPDKCGHATFVHQAASLCFKIPDCISFAMAGSISIVLNTAYYSLYDVARLQRGETVLIHSAAGGVGQIAIQLAQRIGARVLATCSESKRDILRQQYGLKDSEIFSSRDDSFARRVLEATDGQGVDVALNSLAGKLLHATWSCIRPFGRFIEIGKRDIHQNTNLAMSPFRNSVTFSSVDLTLLYDLRPDHARKLATEALDLFFAGDIKAPTGIHEFPYSQVDKAFRLMQLGKHTGKIVLIPDENDMVPVVPATYQNKALFDPNKTYLLVGGLGGLGTITAEWMYSRGARSFAFMSGSGASKPQARKTVDWMRSRTAKVSIFQGDVGVLSDVERVVGTIGPSLAGIFHLAVTLEDAMVRSLSFEQLQAVVKTKVTGAWNLHTATLPLELDFFVCWSSVSAICGNKGQAAYVAACAHMDAFVRWRRDQGLVGTAMNLGAVPGRGLIAESSLIRQSLERNKLDVLTEQELLFLIEEAVTLKKPASSHGVLDWHQLIAGVNLQQPDVWWADRSVFRTLYANREYGSGTAHNRDRKSLSEKLTLESSLEGKTDIFLKAFLDKIASVLGTPVETIQPSDPLSSYGLDSIVAVEFRRWVRQAANVDISLFDILGAKSILSLVAKIVSMLPLANTLSDQGAADNESHGKAIDAEAKVAEDLRAQASVIPKLAKDQNVPMSTFQTRMYQLRKSPDDNWTLNLINTFRIKGNPDADDLRLALDELVQRQGALRMAYLKDNQGLVQKPLSSSTQRLEVRDFSSGDSPADELRLLVNEIRHKALAVEVGELMSLTLVKTSDDESYIIFNAHHICFDRGSVTVFMKSWMELCDAIVCQRGLESIPVPKTSYADFTLWHNARLVSAETKEHYKFWKSYLDGVPQQSTLLPFAKGDRPTELPPARGLIKRQLEQKRFSRLKRICSHLNVTPFHFLLACVRAFILRHTRDEDFVVIVVDGGRPHGDLEDVIGCFANLLPVRFRNGNNDADFEELVLSTAGNALEVLSHSAVSFDGIADVVSHPRPQAGYLPVGQIAVNYQMYGSFARYRTADFELTTEEMTNIPNPCELSFELAEGADSVLDLRVEFSPELYEAGDMARFVDDFVAFLASLISDHRQPMAEVLGSSALRAHE</sequence>
<dbReference type="SUPFAM" id="SSF52777">
    <property type="entry name" value="CoA-dependent acyltransferases"/>
    <property type="match status" value="2"/>
</dbReference>
<dbReference type="InterPro" id="IPR014030">
    <property type="entry name" value="Ketoacyl_synth_N"/>
</dbReference>
<dbReference type="Pfam" id="PF00668">
    <property type="entry name" value="Condensation"/>
    <property type="match status" value="1"/>
</dbReference>
<dbReference type="OrthoDB" id="329835at2759"/>
<dbReference type="SMART" id="SM00829">
    <property type="entry name" value="PKS_ER"/>
    <property type="match status" value="1"/>
</dbReference>
<dbReference type="STRING" id="1081109.A0A167ZR70"/>
<dbReference type="InterPro" id="IPR001227">
    <property type="entry name" value="Ac_transferase_dom_sf"/>
</dbReference>
<dbReference type="Pfam" id="PF08240">
    <property type="entry name" value="ADH_N"/>
    <property type="match status" value="1"/>
</dbReference>
<evidence type="ECO:0000259" key="11">
    <source>
        <dbReference type="PROSITE" id="PS52019"/>
    </source>
</evidence>
<evidence type="ECO:0000313" key="12">
    <source>
        <dbReference type="EMBL" id="KZZ92994.1"/>
    </source>
</evidence>
<dbReference type="InterPro" id="IPR011032">
    <property type="entry name" value="GroES-like_sf"/>
</dbReference>
<dbReference type="FunFam" id="3.40.50.720:FF:000209">
    <property type="entry name" value="Polyketide synthase Pks12"/>
    <property type="match status" value="1"/>
</dbReference>
<evidence type="ECO:0000256" key="1">
    <source>
        <dbReference type="ARBA" id="ARBA00022450"/>
    </source>
</evidence>
<dbReference type="PROSITE" id="PS00606">
    <property type="entry name" value="KS3_1"/>
    <property type="match status" value="1"/>
</dbReference>
<dbReference type="EMBL" id="AZGY01000014">
    <property type="protein sequence ID" value="KZZ92994.1"/>
    <property type="molecule type" value="Genomic_DNA"/>
</dbReference>
<dbReference type="InterPro" id="IPR049552">
    <property type="entry name" value="PKS_DH_N"/>
</dbReference>
<evidence type="ECO:0000256" key="4">
    <source>
        <dbReference type="ARBA" id="ARBA00022679"/>
    </source>
</evidence>
<evidence type="ECO:0000259" key="9">
    <source>
        <dbReference type="PROSITE" id="PS50075"/>
    </source>
</evidence>
<dbReference type="InterPro" id="IPR023213">
    <property type="entry name" value="CAT-like_dom_sf"/>
</dbReference>
<dbReference type="InterPro" id="IPR016035">
    <property type="entry name" value="Acyl_Trfase/lysoPLipase"/>
</dbReference>
<dbReference type="Pfam" id="PF02801">
    <property type="entry name" value="Ketoacyl-synt_C"/>
    <property type="match status" value="1"/>
</dbReference>
<dbReference type="FunFam" id="3.40.366.10:FF:000002">
    <property type="entry name" value="Probable polyketide synthase 2"/>
    <property type="match status" value="1"/>
</dbReference>
<organism evidence="12 13">
    <name type="scientific">Moelleriella libera RCEF 2490</name>
    <dbReference type="NCBI Taxonomy" id="1081109"/>
    <lineage>
        <taxon>Eukaryota</taxon>
        <taxon>Fungi</taxon>
        <taxon>Dikarya</taxon>
        <taxon>Ascomycota</taxon>
        <taxon>Pezizomycotina</taxon>
        <taxon>Sordariomycetes</taxon>
        <taxon>Hypocreomycetidae</taxon>
        <taxon>Hypocreales</taxon>
        <taxon>Clavicipitaceae</taxon>
        <taxon>Moelleriella</taxon>
    </lineage>
</organism>
<feature type="region of interest" description="N-terminal hotdog fold" evidence="8">
    <location>
        <begin position="930"/>
        <end position="1066"/>
    </location>
</feature>
<dbReference type="SMART" id="SM00826">
    <property type="entry name" value="PKS_DH"/>
    <property type="match status" value="1"/>
</dbReference>
<feature type="region of interest" description="C-terminal hotdog fold" evidence="8">
    <location>
        <begin position="1086"/>
        <end position="1245"/>
    </location>
</feature>
<dbReference type="Pfam" id="PF00698">
    <property type="entry name" value="Acyl_transf_1"/>
    <property type="match status" value="1"/>
</dbReference>
<dbReference type="InterPro" id="IPR020806">
    <property type="entry name" value="PKS_PP-bd"/>
</dbReference>
<dbReference type="InterPro" id="IPR013968">
    <property type="entry name" value="PKS_KR"/>
</dbReference>
<keyword evidence="3" id="KW-0489">Methyltransferase</keyword>
<dbReference type="InterPro" id="IPR013154">
    <property type="entry name" value="ADH-like_N"/>
</dbReference>
<accession>A0A167ZR70</accession>
<dbReference type="SUPFAM" id="SSF52151">
    <property type="entry name" value="FabD/lysophospholipase-like"/>
    <property type="match status" value="1"/>
</dbReference>
<dbReference type="SMART" id="SM00827">
    <property type="entry name" value="PKS_AT"/>
    <property type="match status" value="1"/>
</dbReference>
<feature type="domain" description="Carrier" evidence="9">
    <location>
        <begin position="2221"/>
        <end position="2298"/>
    </location>
</feature>
<evidence type="ECO:0000256" key="6">
    <source>
        <dbReference type="ARBA" id="ARBA00023002"/>
    </source>
</evidence>
<evidence type="ECO:0000259" key="10">
    <source>
        <dbReference type="PROSITE" id="PS52004"/>
    </source>
</evidence>
<dbReference type="GO" id="GO:0032259">
    <property type="term" value="P:methylation"/>
    <property type="evidence" value="ECO:0007669"/>
    <property type="project" value="UniProtKB-KW"/>
</dbReference>
<evidence type="ECO:0000313" key="13">
    <source>
        <dbReference type="Proteomes" id="UP000078544"/>
    </source>
</evidence>
<dbReference type="GO" id="GO:0004312">
    <property type="term" value="F:fatty acid synthase activity"/>
    <property type="evidence" value="ECO:0007669"/>
    <property type="project" value="TreeGrafter"/>
</dbReference>
<evidence type="ECO:0000256" key="8">
    <source>
        <dbReference type="PROSITE-ProRule" id="PRU01363"/>
    </source>
</evidence>
<feature type="active site" description="Proton donor; for dehydratase activity" evidence="8">
    <location>
        <position position="1151"/>
    </location>
</feature>
<dbReference type="Pfam" id="PF13602">
    <property type="entry name" value="ADH_zinc_N_2"/>
    <property type="match status" value="1"/>
</dbReference>
<keyword evidence="6" id="KW-0560">Oxidoreductase</keyword>
<reference evidence="12 13" key="1">
    <citation type="journal article" date="2016" name="Genome Biol. Evol.">
        <title>Divergent and convergent evolution of fungal pathogenicity.</title>
        <authorList>
            <person name="Shang Y."/>
            <person name="Xiao G."/>
            <person name="Zheng P."/>
            <person name="Cen K."/>
            <person name="Zhan S."/>
            <person name="Wang C."/>
        </authorList>
    </citation>
    <scope>NUCLEOTIDE SEQUENCE [LARGE SCALE GENOMIC DNA]</scope>
    <source>
        <strain evidence="12 13">RCEF 2490</strain>
    </source>
</reference>
<dbReference type="InterPro" id="IPR050091">
    <property type="entry name" value="PKS_NRPS_Biosynth_Enz"/>
</dbReference>
<dbReference type="GO" id="GO:0016491">
    <property type="term" value="F:oxidoreductase activity"/>
    <property type="evidence" value="ECO:0007669"/>
    <property type="project" value="UniProtKB-KW"/>
</dbReference>
<dbReference type="PANTHER" id="PTHR43775:SF29">
    <property type="entry name" value="ASPERFURANONE POLYKETIDE SYNTHASE AFOG-RELATED"/>
    <property type="match status" value="1"/>
</dbReference>
<keyword evidence="13" id="KW-1185">Reference proteome</keyword>
<name>A0A167ZR70_9HYPO</name>
<dbReference type="GO" id="GO:0044550">
    <property type="term" value="P:secondary metabolite biosynthetic process"/>
    <property type="evidence" value="ECO:0007669"/>
    <property type="project" value="TreeGrafter"/>
</dbReference>
<dbReference type="SMART" id="SM00825">
    <property type="entry name" value="PKS_KS"/>
    <property type="match status" value="1"/>
</dbReference>
<comment type="caution">
    <text evidence="12">The sequence shown here is derived from an EMBL/GenBank/DDBJ whole genome shotgun (WGS) entry which is preliminary data.</text>
</comment>
<dbReference type="GO" id="GO:0008168">
    <property type="term" value="F:methyltransferase activity"/>
    <property type="evidence" value="ECO:0007669"/>
    <property type="project" value="UniProtKB-KW"/>
</dbReference>
<dbReference type="SUPFAM" id="SSF50129">
    <property type="entry name" value="GroES-like"/>
    <property type="match status" value="1"/>
</dbReference>
<gene>
    <name evidence="12" type="ORF">AAL_06026</name>
</gene>
<dbReference type="GO" id="GO:0031177">
    <property type="term" value="F:phosphopantetheine binding"/>
    <property type="evidence" value="ECO:0007669"/>
    <property type="project" value="InterPro"/>
</dbReference>
<dbReference type="InterPro" id="IPR001242">
    <property type="entry name" value="Condensation_dom"/>
</dbReference>
<feature type="active site" description="Proton acceptor; for dehydratase activity" evidence="8">
    <location>
        <position position="962"/>
    </location>
</feature>
<dbReference type="InterPro" id="IPR014031">
    <property type="entry name" value="Ketoacyl_synth_C"/>
</dbReference>
<dbReference type="Pfam" id="PF21089">
    <property type="entry name" value="PKS_DH_N"/>
    <property type="match status" value="1"/>
</dbReference>
<dbReference type="Pfam" id="PF00550">
    <property type="entry name" value="PP-binding"/>
    <property type="match status" value="1"/>
</dbReference>
<proteinExistence type="predicted"/>
<dbReference type="InterPro" id="IPR032821">
    <property type="entry name" value="PKS_assoc"/>
</dbReference>
<dbReference type="Gene3D" id="1.10.1200.10">
    <property type="entry name" value="ACP-like"/>
    <property type="match status" value="1"/>
</dbReference>
<dbReference type="SUPFAM" id="SSF47336">
    <property type="entry name" value="ACP-like"/>
    <property type="match status" value="1"/>
</dbReference>
<dbReference type="InterPro" id="IPR020843">
    <property type="entry name" value="ER"/>
</dbReference>
<dbReference type="InterPro" id="IPR042104">
    <property type="entry name" value="PKS_dehydratase_sf"/>
</dbReference>
<dbReference type="PROSITE" id="PS52004">
    <property type="entry name" value="KS3_2"/>
    <property type="match status" value="1"/>
</dbReference>
<dbReference type="PROSITE" id="PS50075">
    <property type="entry name" value="CARRIER"/>
    <property type="match status" value="1"/>
</dbReference>
<keyword evidence="5" id="KW-0677">Repeat</keyword>
<dbReference type="Gene3D" id="3.40.366.10">
    <property type="entry name" value="Malonyl-Coenzyme A Acyl Carrier Protein, domain 2"/>
    <property type="match status" value="1"/>
</dbReference>
<dbReference type="Pfam" id="PF16197">
    <property type="entry name" value="KAsynt_C_assoc"/>
    <property type="match status" value="1"/>
</dbReference>
<dbReference type="GO" id="GO:1901336">
    <property type="term" value="P:lactone biosynthetic process"/>
    <property type="evidence" value="ECO:0007669"/>
    <property type="project" value="UniProtKB-ARBA"/>
</dbReference>
<dbReference type="Pfam" id="PF14765">
    <property type="entry name" value="PS-DH"/>
    <property type="match status" value="1"/>
</dbReference>
<dbReference type="InterPro" id="IPR014043">
    <property type="entry name" value="Acyl_transferase_dom"/>
</dbReference>
<keyword evidence="7" id="KW-0511">Multifunctional enzyme</keyword>
<keyword evidence="4" id="KW-0808">Transferase</keyword>
<dbReference type="InterPro" id="IPR036291">
    <property type="entry name" value="NAD(P)-bd_dom_sf"/>
</dbReference>
<dbReference type="SUPFAM" id="SSF51735">
    <property type="entry name" value="NAD(P)-binding Rossmann-fold domains"/>
    <property type="match status" value="3"/>
</dbReference>
<dbReference type="Gene3D" id="3.30.70.3290">
    <property type="match status" value="1"/>
</dbReference>
<dbReference type="InterPro" id="IPR036736">
    <property type="entry name" value="ACP-like_sf"/>
</dbReference>
<dbReference type="Proteomes" id="UP000078544">
    <property type="component" value="Unassembled WGS sequence"/>
</dbReference>
<evidence type="ECO:0000256" key="3">
    <source>
        <dbReference type="ARBA" id="ARBA00022603"/>
    </source>
</evidence>
<evidence type="ECO:0000256" key="7">
    <source>
        <dbReference type="ARBA" id="ARBA00023268"/>
    </source>
</evidence>
<dbReference type="InterPro" id="IPR049551">
    <property type="entry name" value="PKS_DH_C"/>
</dbReference>
<dbReference type="Gene3D" id="3.90.180.10">
    <property type="entry name" value="Medium-chain alcohol dehydrogenases, catalytic domain"/>
    <property type="match status" value="1"/>
</dbReference>
<evidence type="ECO:0000256" key="2">
    <source>
        <dbReference type="ARBA" id="ARBA00022553"/>
    </source>
</evidence>
<dbReference type="InterPro" id="IPR020807">
    <property type="entry name" value="PKS_DH"/>
</dbReference>
<dbReference type="SUPFAM" id="SSF53901">
    <property type="entry name" value="Thiolase-like"/>
    <property type="match status" value="1"/>
</dbReference>
<dbReference type="Gene3D" id="3.40.50.11460">
    <property type="match status" value="1"/>
</dbReference>
<dbReference type="Gene3D" id="3.30.559.10">
    <property type="entry name" value="Chloramphenicol acetyltransferase-like domain"/>
    <property type="match status" value="1"/>
</dbReference>
<dbReference type="PROSITE" id="PS52019">
    <property type="entry name" value="PKS_MFAS_DH"/>
    <property type="match status" value="1"/>
</dbReference>
<dbReference type="FunFam" id="3.40.47.10:FF:000019">
    <property type="entry name" value="Polyketide synthase type I"/>
    <property type="match status" value="1"/>
</dbReference>
<dbReference type="Gene3D" id="3.40.47.10">
    <property type="match status" value="1"/>
</dbReference>
<dbReference type="InterPro" id="IPR049900">
    <property type="entry name" value="PKS_mFAS_DH"/>
</dbReference>
<dbReference type="PANTHER" id="PTHR43775">
    <property type="entry name" value="FATTY ACID SYNTHASE"/>
    <property type="match status" value="1"/>
</dbReference>
<evidence type="ECO:0000256" key="5">
    <source>
        <dbReference type="ARBA" id="ARBA00022737"/>
    </source>
</evidence>
<dbReference type="SUPFAM" id="SSF55048">
    <property type="entry name" value="Probable ACP-binding domain of malonyl-CoA ACP transacylase"/>
    <property type="match status" value="1"/>
</dbReference>
<dbReference type="GO" id="GO:0004315">
    <property type="term" value="F:3-oxoacyl-[acyl-carrier-protein] synthase activity"/>
    <property type="evidence" value="ECO:0007669"/>
    <property type="project" value="InterPro"/>
</dbReference>